<evidence type="ECO:0000259" key="6">
    <source>
        <dbReference type="Pfam" id="PF07291"/>
    </source>
</evidence>
<keyword evidence="4 5" id="KW-0472">Membrane</keyword>
<keyword evidence="3 5" id="KW-1133">Transmembrane helix</keyword>
<dbReference type="Pfam" id="PF07291">
    <property type="entry name" value="MauE"/>
    <property type="match status" value="1"/>
</dbReference>
<dbReference type="EMBL" id="JAJPWV010000001">
    <property type="protein sequence ID" value="MCD8739069.1"/>
    <property type="molecule type" value="Genomic_DNA"/>
</dbReference>
<dbReference type="Proteomes" id="UP001199919">
    <property type="component" value="Unassembled WGS sequence"/>
</dbReference>
<proteinExistence type="predicted"/>
<protein>
    <recommendedName>
        <fullName evidence="6">Methylamine utilisation protein MauE domain-containing protein</fullName>
    </recommendedName>
</protein>
<reference evidence="7 8" key="1">
    <citation type="submission" date="2021-12" db="EMBL/GenBank/DDBJ databases">
        <title>Mucilaginibacter roseus genome.</title>
        <authorList>
            <person name="Ferreira J.R."/>
            <person name="Newman J.D."/>
        </authorList>
    </citation>
    <scope>NUCLEOTIDE SEQUENCE [LARGE SCALE GENOMIC DNA]</scope>
    <source>
        <strain evidence="7 8">LMG 28454</strain>
    </source>
</reference>
<feature type="transmembrane region" description="Helical" evidence="5">
    <location>
        <begin position="48"/>
        <end position="66"/>
    </location>
</feature>
<dbReference type="InterPro" id="IPR009908">
    <property type="entry name" value="Methylamine_util_MauE"/>
</dbReference>
<organism evidence="7 8">
    <name type="scientific">Mucilaginibacter roseus</name>
    <dbReference type="NCBI Taxonomy" id="1528868"/>
    <lineage>
        <taxon>Bacteria</taxon>
        <taxon>Pseudomonadati</taxon>
        <taxon>Bacteroidota</taxon>
        <taxon>Sphingobacteriia</taxon>
        <taxon>Sphingobacteriales</taxon>
        <taxon>Sphingobacteriaceae</taxon>
        <taxon>Mucilaginibacter</taxon>
    </lineage>
</organism>
<comment type="caution">
    <text evidence="7">The sequence shown here is derived from an EMBL/GenBank/DDBJ whole genome shotgun (WGS) entry which is preliminary data.</text>
</comment>
<comment type="subcellular location">
    <subcellularLocation>
        <location evidence="1">Membrane</location>
        <topology evidence="1">Multi-pass membrane protein</topology>
    </subcellularLocation>
</comment>
<dbReference type="RefSeq" id="WP_232174944.1">
    <property type="nucleotide sequence ID" value="NZ_JAJPWV010000001.1"/>
</dbReference>
<sequence>MKRINASDLIAALLILLYVYTAASKLLSFNDFQMQMRQQVFPAWFKEVLIWILPLAELFVAVLLLIPSTRQTGLGLSAVLLLAFTLYIGLALVHVFDRVPCSCGGVFRRMGWKLHFWFNLFFLLSNSYAIVRTVRERRTAAS</sequence>
<name>A0ABS8TW14_9SPHI</name>
<feature type="domain" description="Methylamine utilisation protein MauE" evidence="6">
    <location>
        <begin position="8"/>
        <end position="129"/>
    </location>
</feature>
<evidence type="ECO:0000256" key="2">
    <source>
        <dbReference type="ARBA" id="ARBA00022692"/>
    </source>
</evidence>
<evidence type="ECO:0000313" key="8">
    <source>
        <dbReference type="Proteomes" id="UP001199919"/>
    </source>
</evidence>
<keyword evidence="2 5" id="KW-0812">Transmembrane</keyword>
<evidence type="ECO:0000256" key="4">
    <source>
        <dbReference type="ARBA" id="ARBA00023136"/>
    </source>
</evidence>
<keyword evidence="8" id="KW-1185">Reference proteome</keyword>
<accession>A0ABS8TW14</accession>
<feature type="transmembrane region" description="Helical" evidence="5">
    <location>
        <begin position="73"/>
        <end position="96"/>
    </location>
</feature>
<evidence type="ECO:0000313" key="7">
    <source>
        <dbReference type="EMBL" id="MCD8739069.1"/>
    </source>
</evidence>
<evidence type="ECO:0000256" key="5">
    <source>
        <dbReference type="SAM" id="Phobius"/>
    </source>
</evidence>
<evidence type="ECO:0000256" key="3">
    <source>
        <dbReference type="ARBA" id="ARBA00022989"/>
    </source>
</evidence>
<feature type="transmembrane region" description="Helical" evidence="5">
    <location>
        <begin position="116"/>
        <end position="134"/>
    </location>
</feature>
<evidence type="ECO:0000256" key="1">
    <source>
        <dbReference type="ARBA" id="ARBA00004141"/>
    </source>
</evidence>
<gene>
    <name evidence="7" type="ORF">LT679_00520</name>
</gene>